<evidence type="ECO:0000256" key="3">
    <source>
        <dbReference type="ARBA" id="ARBA00012438"/>
    </source>
</evidence>
<keyword evidence="4" id="KW-1003">Cell membrane</keyword>
<feature type="transmembrane region" description="Helical" evidence="15">
    <location>
        <begin position="28"/>
        <end position="52"/>
    </location>
</feature>
<evidence type="ECO:0000256" key="9">
    <source>
        <dbReference type="ARBA" id="ARBA00022741"/>
    </source>
</evidence>
<dbReference type="PANTHER" id="PTHR44936:SF5">
    <property type="entry name" value="SENSOR HISTIDINE KINASE ENVZ"/>
    <property type="match status" value="1"/>
</dbReference>
<organism evidence="18 19">
    <name type="scientific">Brevundimonas abyssalis TAR-001</name>
    <dbReference type="NCBI Taxonomy" id="1391729"/>
    <lineage>
        <taxon>Bacteria</taxon>
        <taxon>Pseudomonadati</taxon>
        <taxon>Pseudomonadota</taxon>
        <taxon>Alphaproteobacteria</taxon>
        <taxon>Caulobacterales</taxon>
        <taxon>Caulobacteraceae</taxon>
        <taxon>Brevundimonas</taxon>
    </lineage>
</organism>
<dbReference type="InterPro" id="IPR050980">
    <property type="entry name" value="2C_sensor_his_kinase"/>
</dbReference>
<feature type="domain" description="HAMP" evidence="17">
    <location>
        <begin position="197"/>
        <end position="249"/>
    </location>
</feature>
<dbReference type="InterPro" id="IPR036097">
    <property type="entry name" value="HisK_dim/P_sf"/>
</dbReference>
<dbReference type="EMBL" id="BATC01000012">
    <property type="protein sequence ID" value="GAD58804.1"/>
    <property type="molecule type" value="Genomic_DNA"/>
</dbReference>
<dbReference type="InterPro" id="IPR003660">
    <property type="entry name" value="HAMP_dom"/>
</dbReference>
<evidence type="ECO:0000256" key="8">
    <source>
        <dbReference type="ARBA" id="ARBA00022692"/>
    </source>
</evidence>
<evidence type="ECO:0000259" key="17">
    <source>
        <dbReference type="PROSITE" id="PS50885"/>
    </source>
</evidence>
<dbReference type="Gene3D" id="3.30.565.10">
    <property type="entry name" value="Histidine kinase-like ATPase, C-terminal domain"/>
    <property type="match status" value="1"/>
</dbReference>
<evidence type="ECO:0000256" key="1">
    <source>
        <dbReference type="ARBA" id="ARBA00000085"/>
    </source>
</evidence>
<comment type="subcellular location">
    <subcellularLocation>
        <location evidence="2">Cell inner membrane</location>
        <topology evidence="2">Multi-pass membrane protein</topology>
    </subcellularLocation>
</comment>
<keyword evidence="8 15" id="KW-0812">Transmembrane</keyword>
<dbReference type="InterPro" id="IPR004358">
    <property type="entry name" value="Sig_transdc_His_kin-like_C"/>
</dbReference>
<keyword evidence="7" id="KW-0808">Transferase</keyword>
<dbReference type="InterPro" id="IPR003594">
    <property type="entry name" value="HATPase_dom"/>
</dbReference>
<evidence type="ECO:0000256" key="4">
    <source>
        <dbReference type="ARBA" id="ARBA00022475"/>
    </source>
</evidence>
<dbReference type="InterPro" id="IPR003661">
    <property type="entry name" value="HisK_dim/P_dom"/>
</dbReference>
<reference evidence="19" key="1">
    <citation type="journal article" date="2013" name="Genome Announc.">
        <title>Draft Genome Sequence of the Dimorphic Prosthecate Bacterium Brevundimonas abyssalis TAR-001T.</title>
        <authorList>
            <person name="Tsubouchi T."/>
            <person name="Nishi S."/>
            <person name="Usui K."/>
            <person name="Shimane Y."/>
            <person name="Takaki Y."/>
            <person name="Maruyama T."/>
            <person name="Hatada Y."/>
        </authorList>
    </citation>
    <scope>NUCLEOTIDE SEQUENCE [LARGE SCALE GENOMIC DNA]</scope>
    <source>
        <strain evidence="19">TAR-001</strain>
    </source>
</reference>
<dbReference type="Pfam" id="PF02518">
    <property type="entry name" value="HATPase_c"/>
    <property type="match status" value="1"/>
</dbReference>
<dbReference type="GO" id="GO:0000155">
    <property type="term" value="F:phosphorelay sensor kinase activity"/>
    <property type="evidence" value="ECO:0007669"/>
    <property type="project" value="InterPro"/>
</dbReference>
<evidence type="ECO:0000313" key="19">
    <source>
        <dbReference type="Proteomes" id="UP000016569"/>
    </source>
</evidence>
<keyword evidence="6" id="KW-0597">Phosphoprotein</keyword>
<dbReference type="PANTHER" id="PTHR44936">
    <property type="entry name" value="SENSOR PROTEIN CREC"/>
    <property type="match status" value="1"/>
</dbReference>
<gene>
    <name evidence="18" type="ORF">MBEBAB_1054</name>
</gene>
<dbReference type="Pfam" id="PF00672">
    <property type="entry name" value="HAMP"/>
    <property type="match status" value="1"/>
</dbReference>
<feature type="domain" description="Histidine kinase" evidence="16">
    <location>
        <begin position="257"/>
        <end position="454"/>
    </location>
</feature>
<evidence type="ECO:0000259" key="16">
    <source>
        <dbReference type="PROSITE" id="PS50109"/>
    </source>
</evidence>
<evidence type="ECO:0000256" key="12">
    <source>
        <dbReference type="ARBA" id="ARBA00022989"/>
    </source>
</evidence>
<name>A0A8E0KKK5_9CAUL</name>
<keyword evidence="14 15" id="KW-0472">Membrane</keyword>
<evidence type="ECO:0000256" key="7">
    <source>
        <dbReference type="ARBA" id="ARBA00022679"/>
    </source>
</evidence>
<protein>
    <recommendedName>
        <fullName evidence="3">histidine kinase</fullName>
        <ecNumber evidence="3">2.7.13.3</ecNumber>
    </recommendedName>
</protein>
<keyword evidence="12 15" id="KW-1133">Transmembrane helix</keyword>
<keyword evidence="11" id="KW-0067">ATP-binding</keyword>
<evidence type="ECO:0000256" key="14">
    <source>
        <dbReference type="ARBA" id="ARBA00023136"/>
    </source>
</evidence>
<dbReference type="GO" id="GO:0005524">
    <property type="term" value="F:ATP binding"/>
    <property type="evidence" value="ECO:0007669"/>
    <property type="project" value="UniProtKB-KW"/>
</dbReference>
<dbReference type="Gene3D" id="1.10.287.130">
    <property type="match status" value="1"/>
</dbReference>
<keyword evidence="9" id="KW-0547">Nucleotide-binding</keyword>
<dbReference type="AlphaFoldDB" id="A0A8E0KKK5"/>
<keyword evidence="5" id="KW-0997">Cell inner membrane</keyword>
<dbReference type="SMART" id="SM00304">
    <property type="entry name" value="HAMP"/>
    <property type="match status" value="1"/>
</dbReference>
<keyword evidence="10" id="KW-0418">Kinase</keyword>
<keyword evidence="13" id="KW-0902">Two-component regulatory system</keyword>
<dbReference type="SUPFAM" id="SSF47384">
    <property type="entry name" value="Homodimeric domain of signal transducing histidine kinase"/>
    <property type="match status" value="1"/>
</dbReference>
<accession>A0A8E0KKK5</accession>
<dbReference type="SMART" id="SM00388">
    <property type="entry name" value="HisKA"/>
    <property type="match status" value="1"/>
</dbReference>
<dbReference type="SUPFAM" id="SSF55874">
    <property type="entry name" value="ATPase domain of HSP90 chaperone/DNA topoisomerase II/histidine kinase"/>
    <property type="match status" value="1"/>
</dbReference>
<dbReference type="EC" id="2.7.13.3" evidence="3"/>
<dbReference type="GO" id="GO:0005886">
    <property type="term" value="C:plasma membrane"/>
    <property type="evidence" value="ECO:0007669"/>
    <property type="project" value="UniProtKB-SubCell"/>
</dbReference>
<evidence type="ECO:0000256" key="15">
    <source>
        <dbReference type="SAM" id="Phobius"/>
    </source>
</evidence>
<proteinExistence type="predicted"/>
<evidence type="ECO:0000256" key="13">
    <source>
        <dbReference type="ARBA" id="ARBA00023012"/>
    </source>
</evidence>
<dbReference type="Pfam" id="PF00512">
    <property type="entry name" value="HisKA"/>
    <property type="match status" value="1"/>
</dbReference>
<dbReference type="PRINTS" id="PR00344">
    <property type="entry name" value="BCTRLSENSOR"/>
</dbReference>
<dbReference type="InterPro" id="IPR036890">
    <property type="entry name" value="HATPase_C_sf"/>
</dbReference>
<dbReference type="CDD" id="cd00082">
    <property type="entry name" value="HisKA"/>
    <property type="match status" value="1"/>
</dbReference>
<feature type="transmembrane region" description="Helical" evidence="15">
    <location>
        <begin position="176"/>
        <end position="196"/>
    </location>
</feature>
<sequence>MSPSTGHAWRYWPRFWARFLRRRLPSSLWGRSLLIIILPVFLMQVAVTWAFFDAHWQTVTARLSEGLAGEIAWAVESYRDDPSPSNLATIADRAERSMQLSIALQEGRTLPDDRDSSVFGVVDRTINEALDSRLDDPFWFSTTDYPAYVDIQVQQPQGVLRIIAPRERAIATQGHIFVLWLTLATVLLMSVAILFIRNQVRAIERLAEAAEDFGRGIDAPRFRPSGAREVRSAARAFMDMRERIQRHIEQRTVLLASVSHDLRTPLTRLRLELALADQTRRTQAMQGDLDEMEHMIDEYLAFARGEAGEASQSIDLKALLEAIGAQIKKRGAKVEIVAPEPSVEARVRPLAFRRALTNLAGNAADHGGRVRLSLGRVGGGVEIAVEDDGPGIPEAQREDAFRPFSRLDDARNQNTKGVGLGLAIARDVARSHGGDITLDASDLGGLKAVIRLPG</sequence>
<comment type="catalytic activity">
    <reaction evidence="1">
        <text>ATP + protein L-histidine = ADP + protein N-phospho-L-histidine.</text>
        <dbReference type="EC" id="2.7.13.3"/>
    </reaction>
</comment>
<evidence type="ECO:0000256" key="6">
    <source>
        <dbReference type="ARBA" id="ARBA00022553"/>
    </source>
</evidence>
<dbReference type="PROSITE" id="PS50109">
    <property type="entry name" value="HIS_KIN"/>
    <property type="match status" value="1"/>
</dbReference>
<keyword evidence="19" id="KW-1185">Reference proteome</keyword>
<dbReference type="CDD" id="cd00075">
    <property type="entry name" value="HATPase"/>
    <property type="match status" value="1"/>
</dbReference>
<evidence type="ECO:0000256" key="5">
    <source>
        <dbReference type="ARBA" id="ARBA00022519"/>
    </source>
</evidence>
<evidence type="ECO:0000256" key="2">
    <source>
        <dbReference type="ARBA" id="ARBA00004429"/>
    </source>
</evidence>
<dbReference type="SMART" id="SM00387">
    <property type="entry name" value="HATPase_c"/>
    <property type="match status" value="1"/>
</dbReference>
<comment type="caution">
    <text evidence="18">The sequence shown here is derived from an EMBL/GenBank/DDBJ whole genome shotgun (WGS) entry which is preliminary data.</text>
</comment>
<evidence type="ECO:0000256" key="10">
    <source>
        <dbReference type="ARBA" id="ARBA00022777"/>
    </source>
</evidence>
<dbReference type="PROSITE" id="PS50885">
    <property type="entry name" value="HAMP"/>
    <property type="match status" value="1"/>
</dbReference>
<dbReference type="Proteomes" id="UP000016569">
    <property type="component" value="Unassembled WGS sequence"/>
</dbReference>
<evidence type="ECO:0000256" key="11">
    <source>
        <dbReference type="ARBA" id="ARBA00022840"/>
    </source>
</evidence>
<evidence type="ECO:0000313" key="18">
    <source>
        <dbReference type="EMBL" id="GAD58804.1"/>
    </source>
</evidence>
<dbReference type="InterPro" id="IPR005467">
    <property type="entry name" value="His_kinase_dom"/>
</dbReference>